<dbReference type="EMBL" id="JALJOS010000012">
    <property type="protein sequence ID" value="KAK9832240.1"/>
    <property type="molecule type" value="Genomic_DNA"/>
</dbReference>
<evidence type="ECO:0000256" key="1">
    <source>
        <dbReference type="SAM" id="MobiDB-lite"/>
    </source>
</evidence>
<dbReference type="AlphaFoldDB" id="A0AAW1RF21"/>
<gene>
    <name evidence="2" type="ORF">WJX74_003914</name>
</gene>
<keyword evidence="3" id="KW-1185">Reference proteome</keyword>
<sequence length="85" mass="8800">MIKDQIAMSSGASHDQVATSQPGVSTGDDTGGLQQRGRTVPPTVRMHRLFAASVPSTACFVDGATSVSAHSSAVVEPHWPAAVQR</sequence>
<reference evidence="2 3" key="1">
    <citation type="journal article" date="2024" name="Nat. Commun.">
        <title>Phylogenomics reveals the evolutionary origins of lichenization in chlorophyte algae.</title>
        <authorList>
            <person name="Puginier C."/>
            <person name="Libourel C."/>
            <person name="Otte J."/>
            <person name="Skaloud P."/>
            <person name="Haon M."/>
            <person name="Grisel S."/>
            <person name="Petersen M."/>
            <person name="Berrin J.G."/>
            <person name="Delaux P.M."/>
            <person name="Dal Grande F."/>
            <person name="Keller J."/>
        </authorList>
    </citation>
    <scope>NUCLEOTIDE SEQUENCE [LARGE SCALE GENOMIC DNA]</scope>
    <source>
        <strain evidence="2 3">SAG 2145</strain>
    </source>
</reference>
<feature type="compositionally biased region" description="Polar residues" evidence="1">
    <location>
        <begin position="7"/>
        <end position="37"/>
    </location>
</feature>
<accession>A0AAW1RF21</accession>
<feature type="region of interest" description="Disordered" evidence="1">
    <location>
        <begin position="1"/>
        <end position="42"/>
    </location>
</feature>
<dbReference type="Proteomes" id="UP001438707">
    <property type="component" value="Unassembled WGS sequence"/>
</dbReference>
<evidence type="ECO:0000313" key="2">
    <source>
        <dbReference type="EMBL" id="KAK9832240.1"/>
    </source>
</evidence>
<protein>
    <submittedName>
        <fullName evidence="2">Uncharacterized protein</fullName>
    </submittedName>
</protein>
<evidence type="ECO:0000313" key="3">
    <source>
        <dbReference type="Proteomes" id="UP001438707"/>
    </source>
</evidence>
<proteinExistence type="predicted"/>
<name>A0AAW1RF21_9CHLO</name>
<organism evidence="2 3">
    <name type="scientific">Apatococcus lobatus</name>
    <dbReference type="NCBI Taxonomy" id="904363"/>
    <lineage>
        <taxon>Eukaryota</taxon>
        <taxon>Viridiplantae</taxon>
        <taxon>Chlorophyta</taxon>
        <taxon>core chlorophytes</taxon>
        <taxon>Trebouxiophyceae</taxon>
        <taxon>Chlorellales</taxon>
        <taxon>Chlorellaceae</taxon>
        <taxon>Apatococcus</taxon>
    </lineage>
</organism>
<comment type="caution">
    <text evidence="2">The sequence shown here is derived from an EMBL/GenBank/DDBJ whole genome shotgun (WGS) entry which is preliminary data.</text>
</comment>